<feature type="transmembrane region" description="Helical" evidence="1">
    <location>
        <begin position="166"/>
        <end position="193"/>
    </location>
</feature>
<dbReference type="Proteomes" id="UP000770889">
    <property type="component" value="Unassembled WGS sequence"/>
</dbReference>
<keyword evidence="1" id="KW-1133">Transmembrane helix</keyword>
<dbReference type="AlphaFoldDB" id="A0A944QTV1"/>
<accession>A0A944QTV1</accession>
<feature type="transmembrane region" description="Helical" evidence="1">
    <location>
        <begin position="44"/>
        <end position="62"/>
    </location>
</feature>
<feature type="transmembrane region" description="Helical" evidence="1">
    <location>
        <begin position="120"/>
        <end position="146"/>
    </location>
</feature>
<protein>
    <submittedName>
        <fullName evidence="2">DUF2189 domain-containing protein</fullName>
    </submittedName>
</protein>
<evidence type="ECO:0000313" key="3">
    <source>
        <dbReference type="Proteomes" id="UP000770889"/>
    </source>
</evidence>
<organism evidence="2 3">
    <name type="scientific">Candidatus Thiodiazotropha taylori</name>
    <dbReference type="NCBI Taxonomy" id="2792791"/>
    <lineage>
        <taxon>Bacteria</taxon>
        <taxon>Pseudomonadati</taxon>
        <taxon>Pseudomonadota</taxon>
        <taxon>Gammaproteobacteria</taxon>
        <taxon>Chromatiales</taxon>
        <taxon>Sedimenticolaceae</taxon>
        <taxon>Candidatus Thiodiazotropha</taxon>
    </lineage>
</organism>
<keyword evidence="1" id="KW-0472">Membrane</keyword>
<evidence type="ECO:0000256" key="1">
    <source>
        <dbReference type="SAM" id="Phobius"/>
    </source>
</evidence>
<feature type="transmembrane region" description="Helical" evidence="1">
    <location>
        <begin position="68"/>
        <end position="89"/>
    </location>
</feature>
<reference evidence="2 3" key="1">
    <citation type="submission" date="2021-05" db="EMBL/GenBank/DDBJ databases">
        <title>Genetic and Functional Diversity in Clade A Lucinid endosymbionts from the Bahamas.</title>
        <authorList>
            <person name="Giani N.M."/>
            <person name="Engel A.S."/>
            <person name="Campbell B.J."/>
        </authorList>
    </citation>
    <scope>NUCLEOTIDE SEQUENCE [LARGE SCALE GENOMIC DNA]</scope>
    <source>
        <strain evidence="2">LUC16012Gg_MoonRockCtena</strain>
    </source>
</reference>
<sequence length="264" mass="29708">METTAYTGSTRWHELVVNKIGFTKPFEWLAKGWKDMLDAARYSLTYGAVIVLISGLLTFALFSTDSMFLLPFLVAGFFLIAPFLGIGLYQMSAHLERGEPLKTCNALEAWKSNHAHISMITAGFFIMMQLWIALNYVLFSLLYEGISPPLDNFFSNVFLSEKGRNFTIASILVGFFFAWWAYMISVITVPILIDRKIDGFTAIRLSVKSVLNNMPAMMLWALLIVVIVGLGLITYFVGLLIALPWVGHASWHAYRSLVPSEHES</sequence>
<dbReference type="InterPro" id="IPR018692">
    <property type="entry name" value="DUF2189"/>
</dbReference>
<dbReference type="Pfam" id="PF09955">
    <property type="entry name" value="DUF2189"/>
    <property type="match status" value="1"/>
</dbReference>
<comment type="caution">
    <text evidence="2">The sequence shown here is derived from an EMBL/GenBank/DDBJ whole genome shotgun (WGS) entry which is preliminary data.</text>
</comment>
<dbReference type="EMBL" id="JAHHGM010000003">
    <property type="protein sequence ID" value="MBT2988294.1"/>
    <property type="molecule type" value="Genomic_DNA"/>
</dbReference>
<keyword evidence="1" id="KW-0812">Transmembrane</keyword>
<evidence type="ECO:0000313" key="2">
    <source>
        <dbReference type="EMBL" id="MBT2988294.1"/>
    </source>
</evidence>
<feature type="transmembrane region" description="Helical" evidence="1">
    <location>
        <begin position="214"/>
        <end position="247"/>
    </location>
</feature>
<gene>
    <name evidence="2" type="ORF">KME65_04965</name>
</gene>
<proteinExistence type="predicted"/>
<name>A0A944QTV1_9GAMM</name>